<keyword evidence="3" id="KW-0472">Membrane</keyword>
<keyword evidence="3" id="KW-0812">Transmembrane</keyword>
<evidence type="ECO:0000256" key="1">
    <source>
        <dbReference type="PROSITE-ProRule" id="PRU00339"/>
    </source>
</evidence>
<dbReference type="InterPro" id="IPR019734">
    <property type="entry name" value="TPR_rpt"/>
</dbReference>
<proteinExistence type="predicted"/>
<dbReference type="PANTHER" id="PTHR10098">
    <property type="entry name" value="RAPSYN-RELATED"/>
    <property type="match status" value="1"/>
</dbReference>
<dbReference type="PANTHER" id="PTHR10098:SF108">
    <property type="entry name" value="TETRATRICOPEPTIDE REPEAT PROTEIN 28"/>
    <property type="match status" value="1"/>
</dbReference>
<keyword evidence="4" id="KW-0560">Oxidoreductase</keyword>
<evidence type="ECO:0000256" key="3">
    <source>
        <dbReference type="SAM" id="Phobius"/>
    </source>
</evidence>
<name>A0A073CCT7_PLAA1</name>
<protein>
    <submittedName>
        <fullName evidence="4">TPR repeat-containing protein</fullName>
        <ecNumber evidence="4">1.14.11.-</ecNumber>
    </submittedName>
</protein>
<gene>
    <name evidence="4" type="ORF">A19Y_0768</name>
</gene>
<dbReference type="EMBL" id="CM002803">
    <property type="protein sequence ID" value="KEI65931.1"/>
    <property type="molecule type" value="Genomic_DNA"/>
</dbReference>
<dbReference type="eggNOG" id="COG0457">
    <property type="taxonomic scope" value="Bacteria"/>
</dbReference>
<dbReference type="Gene3D" id="1.25.40.10">
    <property type="entry name" value="Tetratricopeptide repeat domain"/>
    <property type="match status" value="2"/>
</dbReference>
<evidence type="ECO:0000256" key="2">
    <source>
        <dbReference type="SAM" id="MobiDB-lite"/>
    </source>
</evidence>
<organism evidence="4 5">
    <name type="scientific">Planktothrix agardhii (strain NIVA-CYA 126/8)</name>
    <dbReference type="NCBI Taxonomy" id="388467"/>
    <lineage>
        <taxon>Bacteria</taxon>
        <taxon>Bacillati</taxon>
        <taxon>Cyanobacteriota</taxon>
        <taxon>Cyanophyceae</taxon>
        <taxon>Oscillatoriophycideae</taxon>
        <taxon>Oscillatoriales</taxon>
        <taxon>Microcoleaceae</taxon>
        <taxon>Planktothrix</taxon>
    </lineage>
</organism>
<dbReference type="HOGENOM" id="CLU_039153_0_0_3"/>
<keyword evidence="5" id="KW-1185">Reference proteome</keyword>
<feature type="compositionally biased region" description="Pro residues" evidence="2">
    <location>
        <begin position="274"/>
        <end position="290"/>
    </location>
</feature>
<keyword evidence="1" id="KW-0802">TPR repeat</keyword>
<dbReference type="PROSITE" id="PS50005">
    <property type="entry name" value="TPR"/>
    <property type="match status" value="2"/>
</dbReference>
<dbReference type="SMART" id="SM00028">
    <property type="entry name" value="TPR"/>
    <property type="match status" value="5"/>
</dbReference>
<dbReference type="InterPro" id="IPR011990">
    <property type="entry name" value="TPR-like_helical_dom_sf"/>
</dbReference>
<reference evidence="4 5" key="1">
    <citation type="journal article" date="2014" name="Appl. Environ. Microbiol.">
        <title>Elucidation of insertion elements encoded on plasmids and in vitro construction of shuttle vectors from the toxic cyanobacterium Planktothrix.</title>
        <authorList>
            <person name="Christiansen G."/>
            <person name="Goesmann A."/>
            <person name="Kurmayer R."/>
        </authorList>
    </citation>
    <scope>NUCLEOTIDE SEQUENCE [LARGE SCALE GENOMIC DNA]</scope>
    <source>
        <strain evidence="4 5">NIVA-CYA 126/8</strain>
    </source>
</reference>
<accession>A0A073CCT7</accession>
<dbReference type="Pfam" id="PF13181">
    <property type="entry name" value="TPR_8"/>
    <property type="match status" value="1"/>
</dbReference>
<keyword evidence="3" id="KW-1133">Transmembrane helix</keyword>
<feature type="region of interest" description="Disordered" evidence="2">
    <location>
        <begin position="272"/>
        <end position="293"/>
    </location>
</feature>
<dbReference type="STRING" id="388467.A19Y_0768"/>
<dbReference type="EC" id="1.14.11.-" evidence="4"/>
<dbReference type="Proteomes" id="UP000027395">
    <property type="component" value="Chromosome"/>
</dbReference>
<sequence length="467" mass="53168">MECLQTVENSYRIINRFYFKFCAVNFMTNLKTLTMQAVNIILIAVIVILSGLENTGIAIAQKQKQPKPEKPLLDDFSPNPLFTKEPDPLLPSPPPDGQVLGQSQQQILEPELIKLNAEATALLATGNIPGAFELWNRELRIRRYFGLSQEIAALNRIGLIAWNNSQRLYIKFITERLDQIVQKLQTEKSDNFELWQSLGLTFKNVRAKKQSLTVYQYLLETANKSQDSLAEEQYSNEIAQIYMMWLDYPNAAATYEKLLELQQEIRAIKGDILPPQPQPATPENPNPTPPASEVRSLQQLSFIYEQIGEYLKAISVKERLAGYYAGQQNLLPIPEIKLGIGGNYEKLEQFEQAGATYQEAYSIATSIQQFDNASEALGRLGKLYRSQNQIKTALDIYQAQVLVNQQTNNYYGMMNAYDQIGDIYLSQKAYQSAIAAFQQGLGLAQQLKYREDYFVKKIDLANRQMNR</sequence>
<evidence type="ECO:0000313" key="4">
    <source>
        <dbReference type="EMBL" id="KEI65931.1"/>
    </source>
</evidence>
<dbReference type="AlphaFoldDB" id="A0A073CCT7"/>
<feature type="repeat" description="TPR" evidence="1">
    <location>
        <begin position="414"/>
        <end position="447"/>
    </location>
</feature>
<dbReference type="GO" id="GO:0016491">
    <property type="term" value="F:oxidoreductase activity"/>
    <property type="evidence" value="ECO:0007669"/>
    <property type="project" value="UniProtKB-KW"/>
</dbReference>
<dbReference type="SUPFAM" id="SSF48452">
    <property type="entry name" value="TPR-like"/>
    <property type="match status" value="2"/>
</dbReference>
<feature type="repeat" description="TPR" evidence="1">
    <location>
        <begin position="374"/>
        <end position="407"/>
    </location>
</feature>
<evidence type="ECO:0000313" key="5">
    <source>
        <dbReference type="Proteomes" id="UP000027395"/>
    </source>
</evidence>
<feature type="transmembrane region" description="Helical" evidence="3">
    <location>
        <begin position="37"/>
        <end position="60"/>
    </location>
</feature>
<dbReference type="PATRIC" id="fig|388467.6.peg.711"/>